<evidence type="ECO:0000256" key="10">
    <source>
        <dbReference type="ARBA" id="ARBA00049714"/>
    </source>
</evidence>
<gene>
    <name evidence="13" type="ORF">GCM10012275_37610</name>
</gene>
<comment type="function">
    <text evidence="9">Involved in pyrimidine base degradation. Catalyzes physiologically the reduction of uracil to 5,6-dihydrouracil (DHU) by using NADH as a specific cosubstrate. It also catalyzes the reverse reaction and the reduction of thymine to 5,6-dihydrothymine (DHT).</text>
</comment>
<dbReference type="GO" id="GO:0004159">
    <property type="term" value="F:dihydropyrimidine dehydrogenase (NAD+) activity"/>
    <property type="evidence" value="ECO:0007669"/>
    <property type="project" value="UniProtKB-EC"/>
</dbReference>
<evidence type="ECO:0000256" key="4">
    <source>
        <dbReference type="ARBA" id="ARBA00022643"/>
    </source>
</evidence>
<dbReference type="UniPathway" id="UPA00070"/>
<keyword evidence="4" id="KW-0288">FMN</keyword>
<feature type="domain" description="Dihydroorotate dehydrogenase catalytic" evidence="12">
    <location>
        <begin position="13"/>
        <end position="283"/>
    </location>
</feature>
<evidence type="ECO:0000256" key="1">
    <source>
        <dbReference type="ARBA" id="ARBA00001917"/>
    </source>
</evidence>
<comment type="catalytic activity">
    <reaction evidence="8">
        <text>5,6-dihydrouracil + NAD(+) = uracil + NADH + H(+)</text>
        <dbReference type="Rhea" id="RHEA:20189"/>
        <dbReference type="ChEBI" id="CHEBI:15378"/>
        <dbReference type="ChEBI" id="CHEBI:15901"/>
        <dbReference type="ChEBI" id="CHEBI:17568"/>
        <dbReference type="ChEBI" id="CHEBI:57540"/>
        <dbReference type="ChEBI" id="CHEBI:57945"/>
        <dbReference type="EC" id="1.3.1.1"/>
    </reaction>
</comment>
<proteinExistence type="predicted"/>
<dbReference type="EC" id="1.3.1.1" evidence="11"/>
<keyword evidence="3" id="KW-0285">Flavoprotein</keyword>
<comment type="catalytic activity">
    <reaction evidence="7">
        <text>5,6-dihydrothymine + NAD(+) = thymine + NADH + H(+)</text>
        <dbReference type="Rhea" id="RHEA:28791"/>
        <dbReference type="ChEBI" id="CHEBI:15378"/>
        <dbReference type="ChEBI" id="CHEBI:17821"/>
        <dbReference type="ChEBI" id="CHEBI:27468"/>
        <dbReference type="ChEBI" id="CHEBI:57540"/>
        <dbReference type="ChEBI" id="CHEBI:57945"/>
        <dbReference type="EC" id="1.3.1.1"/>
    </reaction>
</comment>
<evidence type="ECO:0000256" key="11">
    <source>
        <dbReference type="ARBA" id="ARBA00049728"/>
    </source>
</evidence>
<evidence type="ECO:0000256" key="7">
    <source>
        <dbReference type="ARBA" id="ARBA00047685"/>
    </source>
</evidence>
<comment type="cofactor">
    <cofactor evidence="1">
        <name>FMN</name>
        <dbReference type="ChEBI" id="CHEBI:58210"/>
    </cofactor>
</comment>
<dbReference type="EMBL" id="BMMK01000017">
    <property type="protein sequence ID" value="GGM63492.1"/>
    <property type="molecule type" value="Genomic_DNA"/>
</dbReference>
<organism evidence="13 14">
    <name type="scientific">Longimycelium tulufanense</name>
    <dbReference type="NCBI Taxonomy" id="907463"/>
    <lineage>
        <taxon>Bacteria</taxon>
        <taxon>Bacillati</taxon>
        <taxon>Actinomycetota</taxon>
        <taxon>Actinomycetes</taxon>
        <taxon>Pseudonocardiales</taxon>
        <taxon>Pseudonocardiaceae</taxon>
        <taxon>Longimycelium</taxon>
    </lineage>
</organism>
<sequence length="304" mass="32047">MAVMAEGRARCRALGMTLSSPVVVGSGLLTDQERNIRRLLERGAGAVVTKTIHPSPPRIGDERVLRLPTGMLNSTTYSRRSVDDWCAMLARFAQDGLPVIASVHANSPAELGTLAQRVAETGCRALELGISCMNEEEGLDDTPGRVAAHVQAVRELTSLPFSVKLAVGERTRDRVLAALEAGADAITLSDTIAGLAVDPVTGEVRLGGAFGYSGAGIKPLVLAEIFALRQRGVEAPILGGGGVQHASDVVEYLSVGANVVQVYTALHKNMHETFAAIQNGVAAWLRSHDTTVDSLVGRSLPKRG</sequence>
<comment type="subunit">
    <text evidence="10">Heterotetramer of 2 PreA and 2 PreT subunits.</text>
</comment>
<keyword evidence="14" id="KW-1185">Reference proteome</keyword>
<dbReference type="Gene3D" id="3.20.20.70">
    <property type="entry name" value="Aldolase class I"/>
    <property type="match status" value="1"/>
</dbReference>
<dbReference type="GO" id="GO:0006212">
    <property type="term" value="P:uracil catabolic process"/>
    <property type="evidence" value="ECO:0007669"/>
    <property type="project" value="TreeGrafter"/>
</dbReference>
<name>A0A8J3FWX1_9PSEU</name>
<dbReference type="InterPro" id="IPR005720">
    <property type="entry name" value="Dihydroorotate_DH_cat"/>
</dbReference>
<dbReference type="InterPro" id="IPR012135">
    <property type="entry name" value="Dihydroorotate_DH_1_2"/>
</dbReference>
<evidence type="ECO:0000313" key="13">
    <source>
        <dbReference type="EMBL" id="GGM63492.1"/>
    </source>
</evidence>
<comment type="caution">
    <text evidence="13">The sequence shown here is derived from an EMBL/GenBank/DDBJ whole genome shotgun (WGS) entry which is preliminary data.</text>
</comment>
<dbReference type="GO" id="GO:0050661">
    <property type="term" value="F:NADP binding"/>
    <property type="evidence" value="ECO:0007669"/>
    <property type="project" value="TreeGrafter"/>
</dbReference>
<dbReference type="PIRSF" id="PIRSF000164">
    <property type="entry name" value="DHO_oxidase"/>
    <property type="match status" value="1"/>
</dbReference>
<dbReference type="Pfam" id="PF01180">
    <property type="entry name" value="DHO_dh"/>
    <property type="match status" value="1"/>
</dbReference>
<reference evidence="13" key="1">
    <citation type="journal article" date="2014" name="Int. J. Syst. Evol. Microbiol.">
        <title>Complete genome sequence of Corynebacterium casei LMG S-19264T (=DSM 44701T), isolated from a smear-ripened cheese.</title>
        <authorList>
            <consortium name="US DOE Joint Genome Institute (JGI-PGF)"/>
            <person name="Walter F."/>
            <person name="Albersmeier A."/>
            <person name="Kalinowski J."/>
            <person name="Ruckert C."/>
        </authorList>
    </citation>
    <scope>NUCLEOTIDE SEQUENCE</scope>
    <source>
        <strain evidence="13">CGMCC 4.5737</strain>
    </source>
</reference>
<accession>A0A8J3FWX1</accession>
<evidence type="ECO:0000256" key="5">
    <source>
        <dbReference type="ARBA" id="ARBA00022975"/>
    </source>
</evidence>
<dbReference type="PANTHER" id="PTHR43073:SF2">
    <property type="entry name" value="DIHYDROPYRIMIDINE DEHYDROGENASE [NADP(+)]"/>
    <property type="match status" value="1"/>
</dbReference>
<dbReference type="PANTHER" id="PTHR43073">
    <property type="entry name" value="DIHYDROPYRIMIDINE DEHYDROGENASE [NADP(+)]"/>
    <property type="match status" value="1"/>
</dbReference>
<dbReference type="GO" id="GO:0006210">
    <property type="term" value="P:thymine catabolic process"/>
    <property type="evidence" value="ECO:0007669"/>
    <property type="project" value="TreeGrafter"/>
</dbReference>
<dbReference type="AlphaFoldDB" id="A0A8J3FWX1"/>
<protein>
    <recommendedName>
        <fullName evidence="11">dihydrouracil dehydrogenase (NAD(+))</fullName>
        <ecNumber evidence="11">1.3.1.1</ecNumber>
    </recommendedName>
</protein>
<evidence type="ECO:0000256" key="6">
    <source>
        <dbReference type="ARBA" id="ARBA00023002"/>
    </source>
</evidence>
<evidence type="ECO:0000256" key="3">
    <source>
        <dbReference type="ARBA" id="ARBA00022630"/>
    </source>
</evidence>
<dbReference type="GO" id="GO:0002058">
    <property type="term" value="F:uracil binding"/>
    <property type="evidence" value="ECO:0007669"/>
    <property type="project" value="TreeGrafter"/>
</dbReference>
<dbReference type="InterPro" id="IPR013785">
    <property type="entry name" value="Aldolase_TIM"/>
</dbReference>
<keyword evidence="6" id="KW-0560">Oxidoreductase</keyword>
<dbReference type="GO" id="GO:0004152">
    <property type="term" value="F:dihydroorotate dehydrogenase activity"/>
    <property type="evidence" value="ECO:0007669"/>
    <property type="project" value="InterPro"/>
</dbReference>
<reference evidence="13" key="2">
    <citation type="submission" date="2020-09" db="EMBL/GenBank/DDBJ databases">
        <authorList>
            <person name="Sun Q."/>
            <person name="Zhou Y."/>
        </authorList>
    </citation>
    <scope>NUCLEOTIDE SEQUENCE</scope>
    <source>
        <strain evidence="13">CGMCC 4.5737</strain>
    </source>
</reference>
<evidence type="ECO:0000256" key="9">
    <source>
        <dbReference type="ARBA" id="ARBA00049578"/>
    </source>
</evidence>
<evidence type="ECO:0000256" key="2">
    <source>
        <dbReference type="ARBA" id="ARBA00004725"/>
    </source>
</evidence>
<evidence type="ECO:0000313" key="14">
    <source>
        <dbReference type="Proteomes" id="UP000637578"/>
    </source>
</evidence>
<dbReference type="GO" id="GO:0044205">
    <property type="term" value="P:'de novo' UMP biosynthetic process"/>
    <property type="evidence" value="ECO:0007669"/>
    <property type="project" value="UniProtKB-UniPathway"/>
</dbReference>
<evidence type="ECO:0000259" key="12">
    <source>
        <dbReference type="Pfam" id="PF01180"/>
    </source>
</evidence>
<dbReference type="GO" id="GO:0005737">
    <property type="term" value="C:cytoplasm"/>
    <property type="evidence" value="ECO:0007669"/>
    <property type="project" value="InterPro"/>
</dbReference>
<comment type="pathway">
    <text evidence="2">Pyrimidine metabolism; UMP biosynthesis via de novo pathway.</text>
</comment>
<evidence type="ECO:0000256" key="8">
    <source>
        <dbReference type="ARBA" id="ARBA00048792"/>
    </source>
</evidence>
<dbReference type="SUPFAM" id="SSF51395">
    <property type="entry name" value="FMN-linked oxidoreductases"/>
    <property type="match status" value="1"/>
</dbReference>
<dbReference type="Proteomes" id="UP000637578">
    <property type="component" value="Unassembled WGS sequence"/>
</dbReference>
<keyword evidence="5" id="KW-0665">Pyrimidine biosynthesis</keyword>